<feature type="domain" description="EAL" evidence="1">
    <location>
        <begin position="598"/>
        <end position="850"/>
    </location>
</feature>
<dbReference type="GeneID" id="97986169"/>
<dbReference type="AlphaFoldDB" id="A0A3E3IBF1"/>
<dbReference type="InterPro" id="IPR035965">
    <property type="entry name" value="PAS-like_dom_sf"/>
</dbReference>
<dbReference type="PROSITE" id="PS50883">
    <property type="entry name" value="EAL"/>
    <property type="match status" value="1"/>
</dbReference>
<sequence>MATEKTYDFDEAFFTSVFNQLTTNIFIKDAETDVIVYMNDAMKREFGQIHPEGKRCWEILQRGLTDKCPFCSERDKKGGFRAGIRHERNTLTGRIYKHYDSLTEWQGRTYCICNFVDVTEYEELSEAADLDDLTRIYNRRAGREKLAEMIEDARRENITLTVALIDVNGLKKINDQYGHGEGDNLLTSMACVTKGCLGEQDIIFRLSGDEFVLVFYNQNQQAAEKLMREISRRLHDEREKYSIFYEATFSYGLMEVYPGDRYTLSDIIRRADEQMYIQKRSYHIMRAKEGLLKDGQRRMGTKQFVYDKEHLYDALASSTEDYIFVGNMKTGTFRYSPAMVEEFGLPGEIVENAAAFWSGLIHPNDENVFLESNQEIADGRTDSHNIEYRARNTRGEWIWLRCRGRMIKDTQGCPDLFAGMITNLGKKSQMDHMTGLYNRFEFEGNIKKYMVDYPDLQRLQIMILDMDAFKNINDLFDRAFGDEVLRITAQRISSILPSNARIYRLDGDEFGIIILNGEEEDYLRIFNSIQHKFHGQQEYNGKKYYCTVSGGYAVYPTDADNYLDLLKCANYSLEHSKLEGKDRITRFSEDILKEKERKLELAELLRESIDRGFAGFSISYQPQVESETGTLYGAEALARWRCAKYGNVSPGEFIPLLEQSGLIVPLGSWVLYHAVEQCRKWCELKPDFHMSINLSYRQLLEGDIVANIQETLEALHVQPGNVTLELTETYLIKEDAGTRDILEKMKKMGINLAMDDFGIGYSSLFSLKNIPVDIVKIDRGFVKGITSDLFNATFVRAITELCHDVGKKVCLEGVETKEEYDVVKNSGLELIQGFYFGYPINAEMFEKQWL</sequence>
<organism evidence="3 4">
    <name type="scientific">Eisenbergiella massiliensis</name>
    <dbReference type="NCBI Taxonomy" id="1720294"/>
    <lineage>
        <taxon>Bacteria</taxon>
        <taxon>Bacillati</taxon>
        <taxon>Bacillota</taxon>
        <taxon>Clostridia</taxon>
        <taxon>Lachnospirales</taxon>
        <taxon>Lachnospiraceae</taxon>
        <taxon>Eisenbergiella</taxon>
    </lineage>
</organism>
<dbReference type="PANTHER" id="PTHR44757:SF2">
    <property type="entry name" value="BIOFILM ARCHITECTURE MAINTENANCE PROTEIN MBAA"/>
    <property type="match status" value="1"/>
</dbReference>
<dbReference type="InterPro" id="IPR001633">
    <property type="entry name" value="EAL_dom"/>
</dbReference>
<dbReference type="EMBL" id="QVLV01000002">
    <property type="protein sequence ID" value="RGE64331.1"/>
    <property type="molecule type" value="Genomic_DNA"/>
</dbReference>
<dbReference type="Pfam" id="PF00563">
    <property type="entry name" value="EAL"/>
    <property type="match status" value="1"/>
</dbReference>
<reference evidence="3" key="1">
    <citation type="submission" date="2018-08" db="EMBL/GenBank/DDBJ databases">
        <title>A genome reference for cultivated species of the human gut microbiota.</title>
        <authorList>
            <person name="Zou Y."/>
            <person name="Xue W."/>
            <person name="Luo G."/>
        </authorList>
    </citation>
    <scope>NUCLEOTIDE SEQUENCE [LARGE SCALE GENOMIC DNA]</scope>
    <source>
        <strain evidence="3">TF05-5AC</strain>
    </source>
</reference>
<accession>A0A3E3IBF1</accession>
<dbReference type="InterPro" id="IPR052155">
    <property type="entry name" value="Biofilm_reg_signaling"/>
</dbReference>
<dbReference type="InterPro" id="IPR013655">
    <property type="entry name" value="PAS_fold_3"/>
</dbReference>
<name>A0A3E3IBF1_9FIRM</name>
<dbReference type="NCBIfam" id="TIGR00254">
    <property type="entry name" value="GGDEF"/>
    <property type="match status" value="2"/>
</dbReference>
<evidence type="ECO:0000313" key="4">
    <source>
        <dbReference type="Proteomes" id="UP000260812"/>
    </source>
</evidence>
<keyword evidence="4" id="KW-1185">Reference proteome</keyword>
<dbReference type="PROSITE" id="PS50887">
    <property type="entry name" value="GGDEF"/>
    <property type="match status" value="2"/>
</dbReference>
<dbReference type="CDD" id="cd01948">
    <property type="entry name" value="EAL"/>
    <property type="match status" value="1"/>
</dbReference>
<feature type="domain" description="GGDEF" evidence="2">
    <location>
        <begin position="457"/>
        <end position="589"/>
    </location>
</feature>
<dbReference type="NCBIfam" id="TIGR00229">
    <property type="entry name" value="sensory_box"/>
    <property type="match status" value="1"/>
</dbReference>
<protein>
    <submittedName>
        <fullName evidence="3">Diguanylate cyclase</fullName>
    </submittedName>
</protein>
<comment type="caution">
    <text evidence="3">The sequence shown here is derived from an EMBL/GenBank/DDBJ whole genome shotgun (WGS) entry which is preliminary data.</text>
</comment>
<dbReference type="SUPFAM" id="SSF141868">
    <property type="entry name" value="EAL domain-like"/>
    <property type="match status" value="1"/>
</dbReference>
<gene>
    <name evidence="3" type="ORF">DXC51_04525</name>
</gene>
<evidence type="ECO:0000259" key="2">
    <source>
        <dbReference type="PROSITE" id="PS50887"/>
    </source>
</evidence>
<dbReference type="Pfam" id="PF13426">
    <property type="entry name" value="PAS_9"/>
    <property type="match status" value="1"/>
</dbReference>
<dbReference type="InterPro" id="IPR000160">
    <property type="entry name" value="GGDEF_dom"/>
</dbReference>
<dbReference type="SUPFAM" id="SSF55073">
    <property type="entry name" value="Nucleotide cyclase"/>
    <property type="match status" value="2"/>
</dbReference>
<evidence type="ECO:0000313" key="3">
    <source>
        <dbReference type="EMBL" id="RGE64331.1"/>
    </source>
</evidence>
<dbReference type="Pfam" id="PF08447">
    <property type="entry name" value="PAS_3"/>
    <property type="match status" value="1"/>
</dbReference>
<dbReference type="CDD" id="cd01949">
    <property type="entry name" value="GGDEF"/>
    <property type="match status" value="2"/>
</dbReference>
<dbReference type="Gene3D" id="3.30.450.20">
    <property type="entry name" value="PAS domain"/>
    <property type="match status" value="1"/>
</dbReference>
<dbReference type="InterPro" id="IPR035919">
    <property type="entry name" value="EAL_sf"/>
</dbReference>
<dbReference type="SMART" id="SM00052">
    <property type="entry name" value="EAL"/>
    <property type="match status" value="1"/>
</dbReference>
<dbReference type="PANTHER" id="PTHR44757">
    <property type="entry name" value="DIGUANYLATE CYCLASE DGCP"/>
    <property type="match status" value="1"/>
</dbReference>
<dbReference type="Proteomes" id="UP000260812">
    <property type="component" value="Unassembled WGS sequence"/>
</dbReference>
<dbReference type="InterPro" id="IPR029787">
    <property type="entry name" value="Nucleotide_cyclase"/>
</dbReference>
<dbReference type="SUPFAM" id="SSF55785">
    <property type="entry name" value="PYP-like sensor domain (PAS domain)"/>
    <property type="match status" value="1"/>
</dbReference>
<dbReference type="RefSeq" id="WP_117543902.1">
    <property type="nucleotide sequence ID" value="NZ_QVLV01000002.1"/>
</dbReference>
<feature type="domain" description="GGDEF" evidence="2">
    <location>
        <begin position="158"/>
        <end position="294"/>
    </location>
</feature>
<dbReference type="InterPro" id="IPR043128">
    <property type="entry name" value="Rev_trsase/Diguanyl_cyclase"/>
</dbReference>
<evidence type="ECO:0000259" key="1">
    <source>
        <dbReference type="PROSITE" id="PS50883"/>
    </source>
</evidence>
<dbReference type="Gene3D" id="3.30.70.270">
    <property type="match status" value="2"/>
</dbReference>
<dbReference type="Gene3D" id="3.20.20.450">
    <property type="entry name" value="EAL domain"/>
    <property type="match status" value="1"/>
</dbReference>
<dbReference type="CDD" id="cd00130">
    <property type="entry name" value="PAS"/>
    <property type="match status" value="1"/>
</dbReference>
<dbReference type="SMART" id="SM00267">
    <property type="entry name" value="GGDEF"/>
    <property type="match status" value="2"/>
</dbReference>
<dbReference type="InterPro" id="IPR000014">
    <property type="entry name" value="PAS"/>
</dbReference>
<proteinExistence type="predicted"/>
<dbReference type="Pfam" id="PF00990">
    <property type="entry name" value="GGDEF"/>
    <property type="match status" value="2"/>
</dbReference>